<evidence type="ECO:0000256" key="5">
    <source>
        <dbReference type="SAM" id="MobiDB-lite"/>
    </source>
</evidence>
<sequence length="265" mass="30913">MMRLKQQLHNAEEKNDNYRPKSEPERKRLMSKAIDNILKNMVKLVNVCNVDGFVYGIVPENGKPISGASENLRYWWKEKVKFDRNGPAAIVRYKQEHVFNVNGSKKYVVEFKEDNYFKSKTTHKHVYKTFHNFPLENGVAPPWWPKGDEDWWGILACPKDPRPPPYKKPHDLKKAWKVGVLISVIKHMSNDADLVPDMRLDFNNQLNKARKTKDSSSLFNLNKRKSDVDSSSMVPLLDMNKEGQQSPQLLIERNFFDNIDDLKNV</sequence>
<dbReference type="GO" id="GO:0005634">
    <property type="term" value="C:nucleus"/>
    <property type="evidence" value="ECO:0007669"/>
    <property type="project" value="UniProtKB-SubCell"/>
</dbReference>
<dbReference type="InterPro" id="IPR047091">
    <property type="entry name" value="EIN3-like_DNA-bd"/>
</dbReference>
<dbReference type="GO" id="GO:0003677">
    <property type="term" value="F:DNA binding"/>
    <property type="evidence" value="ECO:0007669"/>
    <property type="project" value="TreeGrafter"/>
</dbReference>
<evidence type="ECO:0000256" key="3">
    <source>
        <dbReference type="ARBA" id="ARBA00022745"/>
    </source>
</evidence>
<dbReference type="GO" id="GO:0009873">
    <property type="term" value="P:ethylene-activated signaling pathway"/>
    <property type="evidence" value="ECO:0007669"/>
    <property type="project" value="UniProtKB-KW"/>
</dbReference>
<feature type="domain" description="Ethylene insensitive 3-like DNA-binding" evidence="6">
    <location>
        <begin position="12"/>
        <end position="210"/>
    </location>
</feature>
<evidence type="ECO:0000313" key="8">
    <source>
        <dbReference type="Proteomes" id="UP001058974"/>
    </source>
</evidence>
<keyword evidence="3" id="KW-0936">Ethylene signaling pathway</keyword>
<protein>
    <recommendedName>
        <fullName evidence="6">Ethylene insensitive 3-like DNA-binding domain-containing protein</fullName>
    </recommendedName>
</protein>
<dbReference type="EMBL" id="JAMSHJ010000002">
    <property type="protein sequence ID" value="KAI5438843.1"/>
    <property type="molecule type" value="Genomic_DNA"/>
</dbReference>
<evidence type="ECO:0000256" key="1">
    <source>
        <dbReference type="ARBA" id="ARBA00004123"/>
    </source>
</evidence>
<dbReference type="AlphaFoldDB" id="A0A9D4YI86"/>
<keyword evidence="8" id="KW-1185">Reference proteome</keyword>
<keyword evidence="4" id="KW-0539">Nucleus</keyword>
<dbReference type="PANTHER" id="PTHR33305">
    <property type="entry name" value="ETHYLENE INSENSITIVE 3-LIKE 2 PROTEIN"/>
    <property type="match status" value="1"/>
</dbReference>
<feature type="region of interest" description="Disordered" evidence="5">
    <location>
        <begin position="1"/>
        <end position="26"/>
    </location>
</feature>
<dbReference type="Proteomes" id="UP001058974">
    <property type="component" value="Chromosome 2"/>
</dbReference>
<evidence type="ECO:0000256" key="4">
    <source>
        <dbReference type="ARBA" id="ARBA00023242"/>
    </source>
</evidence>
<accession>A0A9D4YI86</accession>
<dbReference type="GO" id="GO:0003700">
    <property type="term" value="F:DNA-binding transcription factor activity"/>
    <property type="evidence" value="ECO:0007669"/>
    <property type="project" value="InterPro"/>
</dbReference>
<feature type="compositionally biased region" description="Basic and acidic residues" evidence="5">
    <location>
        <begin position="10"/>
        <end position="26"/>
    </location>
</feature>
<evidence type="ECO:0000259" key="6">
    <source>
        <dbReference type="Pfam" id="PF04873"/>
    </source>
</evidence>
<reference evidence="7 8" key="1">
    <citation type="journal article" date="2022" name="Nat. Genet.">
        <title>Improved pea reference genome and pan-genome highlight genomic features and evolutionary characteristics.</title>
        <authorList>
            <person name="Yang T."/>
            <person name="Liu R."/>
            <person name="Luo Y."/>
            <person name="Hu S."/>
            <person name="Wang D."/>
            <person name="Wang C."/>
            <person name="Pandey M.K."/>
            <person name="Ge S."/>
            <person name="Xu Q."/>
            <person name="Li N."/>
            <person name="Li G."/>
            <person name="Huang Y."/>
            <person name="Saxena R.K."/>
            <person name="Ji Y."/>
            <person name="Li M."/>
            <person name="Yan X."/>
            <person name="He Y."/>
            <person name="Liu Y."/>
            <person name="Wang X."/>
            <person name="Xiang C."/>
            <person name="Varshney R.K."/>
            <person name="Ding H."/>
            <person name="Gao S."/>
            <person name="Zong X."/>
        </authorList>
    </citation>
    <scope>NUCLEOTIDE SEQUENCE [LARGE SCALE GENOMIC DNA]</scope>
    <source>
        <strain evidence="7 8">cv. Zhongwan 6</strain>
    </source>
</reference>
<gene>
    <name evidence="7" type="ORF">KIW84_024532</name>
</gene>
<dbReference type="InterPro" id="IPR023278">
    <property type="entry name" value="Ethylene_insens-like_DNA-bd"/>
</dbReference>
<organism evidence="7 8">
    <name type="scientific">Pisum sativum</name>
    <name type="common">Garden pea</name>
    <name type="synonym">Lathyrus oleraceus</name>
    <dbReference type="NCBI Taxonomy" id="3888"/>
    <lineage>
        <taxon>Eukaryota</taxon>
        <taxon>Viridiplantae</taxon>
        <taxon>Streptophyta</taxon>
        <taxon>Embryophyta</taxon>
        <taxon>Tracheophyta</taxon>
        <taxon>Spermatophyta</taxon>
        <taxon>Magnoliopsida</taxon>
        <taxon>eudicotyledons</taxon>
        <taxon>Gunneridae</taxon>
        <taxon>Pentapetalae</taxon>
        <taxon>rosids</taxon>
        <taxon>fabids</taxon>
        <taxon>Fabales</taxon>
        <taxon>Fabaceae</taxon>
        <taxon>Papilionoideae</taxon>
        <taxon>50 kb inversion clade</taxon>
        <taxon>NPAAA clade</taxon>
        <taxon>Hologalegina</taxon>
        <taxon>IRL clade</taxon>
        <taxon>Fabeae</taxon>
        <taxon>Lathyrus</taxon>
    </lineage>
</organism>
<comment type="similarity">
    <text evidence="2">Belongs to the EIN3 family.</text>
</comment>
<dbReference type="Gene3D" id="1.10.3180.10">
    <property type="entry name" value="DNA-binding domain of EIN3-like"/>
    <property type="match status" value="1"/>
</dbReference>
<evidence type="ECO:0000256" key="2">
    <source>
        <dbReference type="ARBA" id="ARBA00009416"/>
    </source>
</evidence>
<dbReference type="SUPFAM" id="SSF116768">
    <property type="entry name" value="DNA-binding domain of EIN3-like"/>
    <property type="match status" value="1"/>
</dbReference>
<dbReference type="InterPro" id="IPR006957">
    <property type="entry name" value="EIN3"/>
</dbReference>
<evidence type="ECO:0000313" key="7">
    <source>
        <dbReference type="EMBL" id="KAI5438843.1"/>
    </source>
</evidence>
<dbReference type="Pfam" id="PF04873">
    <property type="entry name" value="EIN3_DNA-bd"/>
    <property type="match status" value="1"/>
</dbReference>
<comment type="caution">
    <text evidence="7">The sequence shown here is derived from an EMBL/GenBank/DDBJ whole genome shotgun (WGS) entry which is preliminary data.</text>
</comment>
<dbReference type="PANTHER" id="PTHR33305:SF30">
    <property type="entry name" value="ETHYLENE INSENSITIVE 3-LIKE 3 PROTEIN"/>
    <property type="match status" value="1"/>
</dbReference>
<comment type="subcellular location">
    <subcellularLocation>
        <location evidence="1">Nucleus</location>
    </subcellularLocation>
</comment>
<name>A0A9D4YI86_PEA</name>
<proteinExistence type="inferred from homology"/>
<dbReference type="Gramene" id="Psat02G0453200-T1">
    <property type="protein sequence ID" value="KAI5438843.1"/>
    <property type="gene ID" value="KIW84_024532"/>
</dbReference>